<name>A0A4Q7J4A1_9PSEU</name>
<dbReference type="PANTHER" id="PTHR31299">
    <property type="entry name" value="ESTERASE, PUTATIVE (AFU_ORTHOLOGUE AFUA_1G05850)-RELATED"/>
    <property type="match status" value="1"/>
</dbReference>
<evidence type="ECO:0000313" key="2">
    <source>
        <dbReference type="Proteomes" id="UP000292003"/>
    </source>
</evidence>
<dbReference type="Gene3D" id="3.30.1870.10">
    <property type="entry name" value="EreA-like, domain 2"/>
    <property type="match status" value="1"/>
</dbReference>
<comment type="caution">
    <text evidence="1">The sequence shown here is derived from an EMBL/GenBank/DDBJ whole genome shotgun (WGS) entry which is preliminary data.</text>
</comment>
<keyword evidence="2" id="KW-1185">Reference proteome</keyword>
<dbReference type="InterPro" id="IPR007815">
    <property type="entry name" value="Emycin_Estase"/>
</dbReference>
<accession>A0A4Q7J4A1</accession>
<dbReference type="InterPro" id="IPR014622">
    <property type="entry name" value="UCP036794_erythomycin"/>
</dbReference>
<evidence type="ECO:0000313" key="1">
    <source>
        <dbReference type="EMBL" id="RZQ61849.1"/>
    </source>
</evidence>
<dbReference type="PANTHER" id="PTHR31299:SF0">
    <property type="entry name" value="ESTERASE, PUTATIVE (AFU_ORTHOLOGUE AFUA_1G05850)-RELATED"/>
    <property type="match status" value="1"/>
</dbReference>
<dbReference type="SUPFAM" id="SSF159501">
    <property type="entry name" value="EreA/ChaN-like"/>
    <property type="match status" value="1"/>
</dbReference>
<dbReference type="Proteomes" id="UP000292003">
    <property type="component" value="Unassembled WGS sequence"/>
</dbReference>
<dbReference type="CDD" id="cd14728">
    <property type="entry name" value="Ere-like"/>
    <property type="match status" value="1"/>
</dbReference>
<reference evidence="1 2" key="1">
    <citation type="submission" date="2019-02" db="EMBL/GenBank/DDBJ databases">
        <title>Draft genome sequence of Amycolatopsis sp. 8-3EHSu isolated from roots of Suaeda maritima.</title>
        <authorList>
            <person name="Duangmal K."/>
            <person name="Chantavorakit T."/>
        </authorList>
    </citation>
    <scope>NUCLEOTIDE SEQUENCE [LARGE SCALE GENOMIC DNA]</scope>
    <source>
        <strain evidence="1 2">8-3EHSu</strain>
    </source>
</reference>
<protein>
    <submittedName>
        <fullName evidence="1">Erythromycin esterase family protein</fullName>
    </submittedName>
</protein>
<dbReference type="Gene3D" id="1.20.1440.30">
    <property type="entry name" value="Biosynthetic Protein domain"/>
    <property type="match status" value="1"/>
</dbReference>
<proteinExistence type="predicted"/>
<dbReference type="PIRSF" id="PIRSF036794">
    <property type="entry name" value="UCP_erythr_ester"/>
    <property type="match status" value="1"/>
</dbReference>
<dbReference type="Pfam" id="PF05139">
    <property type="entry name" value="Erythro_esteras"/>
    <property type="match status" value="1"/>
</dbReference>
<dbReference type="OrthoDB" id="9810066at2"/>
<organism evidence="1 2">
    <name type="scientific">Amycolatopsis suaedae</name>
    <dbReference type="NCBI Taxonomy" id="2510978"/>
    <lineage>
        <taxon>Bacteria</taxon>
        <taxon>Bacillati</taxon>
        <taxon>Actinomycetota</taxon>
        <taxon>Actinomycetes</taxon>
        <taxon>Pseudonocardiales</taxon>
        <taxon>Pseudonocardiaceae</taxon>
        <taxon>Amycolatopsis</taxon>
    </lineage>
</organism>
<dbReference type="InterPro" id="IPR052036">
    <property type="entry name" value="Hydrolase/PRTase-associated"/>
</dbReference>
<dbReference type="GO" id="GO:0046677">
    <property type="term" value="P:response to antibiotic"/>
    <property type="evidence" value="ECO:0007669"/>
    <property type="project" value="InterPro"/>
</dbReference>
<dbReference type="Gene3D" id="3.40.1660.10">
    <property type="entry name" value="EreA-like (biosynthetic domain)"/>
    <property type="match status" value="1"/>
</dbReference>
<sequence length="458" mass="49970">MSPADGCGDIAPPRTLMARSQKGPVMRWTLISLTTAALVLSGTATATAGQDPVTRWIDRHAAVLDSADPAAPSHDLRPFGRMVGGALVVGLGESSHGSREQFRLKHRMVRYLVEHKGFRTVAFENDFAGGLDIDRYVRTGEGDPDALVADMSSPLWATEEIAGLLRWMRAYNETHADQVRYLGADLLVLRESSFEAISRYVGGVAPDRMAELERDLATIRPTLPRHEHLLAYLRMSGEERQPRIDAARRVNRLVESLHPRDEYAAQHARTVLGWHEYYAADGFSAERERFIADTVGWWQRTAGGRIAYWAASAHTAAAPEATFRMPFGSMTGTWAGGHLRRRLGPAYVSVGVTFGSGSVNSGIPPEGPAPHPVGPPAPGMLEATLESARPGLFVLDTQAHAPAQVRRWRAAPLTTRMIHPLYVTGQDANAYTLSTASLTSTFDIVVHTTATSPSQLVR</sequence>
<dbReference type="AlphaFoldDB" id="A0A4Q7J4A1"/>
<gene>
    <name evidence="1" type="ORF">EWH70_23185</name>
</gene>
<dbReference type="EMBL" id="SFCC01000011">
    <property type="protein sequence ID" value="RZQ61849.1"/>
    <property type="molecule type" value="Genomic_DNA"/>
</dbReference>